<dbReference type="InterPro" id="IPR052741">
    <property type="entry name" value="Mitochondrial_HTD2"/>
</dbReference>
<dbReference type="SUPFAM" id="SSF54637">
    <property type="entry name" value="Thioesterase/thiol ester dehydrase-isomerase"/>
    <property type="match status" value="1"/>
</dbReference>
<dbReference type="Gene3D" id="3.10.129.10">
    <property type="entry name" value="Hotdog Thioesterase"/>
    <property type="match status" value="1"/>
</dbReference>
<dbReference type="InterPro" id="IPR029069">
    <property type="entry name" value="HotDog_dom_sf"/>
</dbReference>
<gene>
    <name evidence="2" type="ORF">PT974_10470</name>
</gene>
<name>A0ABR0S9Y2_9HYPO</name>
<proteinExistence type="predicted"/>
<keyword evidence="3" id="KW-1185">Reference proteome</keyword>
<feature type="domain" description="MaoC-like" evidence="1">
    <location>
        <begin position="223"/>
        <end position="323"/>
    </location>
</feature>
<dbReference type="EMBL" id="JAVFKD010000015">
    <property type="protein sequence ID" value="KAK5988972.1"/>
    <property type="molecule type" value="Genomic_DNA"/>
</dbReference>
<sequence length="351" mass="38354">MSPTPGISVDEMKSRPAKVTRDFLSPIPSHLLTTTLSDIMGQTPSSPSPDLISSPSMAQLSKPGLLPAGHMLVYFPLQTPASQLSADAADADHAPSAEFGKRLWAGGELHFCSRSEGGDGGSSLENQGLVMDGRPWTCREGIEQVKVRGSGKEEKYFVDLRRTYGLGHREGDEAGRRPEEWDISEKRTLVFMRKPDDSDPPPPPPKLTKYPHPANYSVPLLPTPTHLFHFSALTYNAHSIHIDPLFAKSDGHRALLVHGPLSLSLMLRALADHLGSSTTNGGGDQQQQQRLSHFVYRNYAPLYVGERASVNVRYVGAREGERKYDVWVEGPEGGVAVKGTATVEMVQKSKL</sequence>
<evidence type="ECO:0000313" key="3">
    <source>
        <dbReference type="Proteomes" id="UP001338125"/>
    </source>
</evidence>
<dbReference type="InterPro" id="IPR002539">
    <property type="entry name" value="MaoC-like_dom"/>
</dbReference>
<comment type="caution">
    <text evidence="2">The sequence shown here is derived from an EMBL/GenBank/DDBJ whole genome shotgun (WGS) entry which is preliminary data.</text>
</comment>
<dbReference type="Pfam" id="PF01575">
    <property type="entry name" value="MaoC_dehydratas"/>
    <property type="match status" value="1"/>
</dbReference>
<organism evidence="2 3">
    <name type="scientific">Cladobotryum mycophilum</name>
    <dbReference type="NCBI Taxonomy" id="491253"/>
    <lineage>
        <taxon>Eukaryota</taxon>
        <taxon>Fungi</taxon>
        <taxon>Dikarya</taxon>
        <taxon>Ascomycota</taxon>
        <taxon>Pezizomycotina</taxon>
        <taxon>Sordariomycetes</taxon>
        <taxon>Hypocreomycetidae</taxon>
        <taxon>Hypocreales</taxon>
        <taxon>Hypocreaceae</taxon>
        <taxon>Cladobotryum</taxon>
    </lineage>
</organism>
<dbReference type="Proteomes" id="UP001338125">
    <property type="component" value="Unassembled WGS sequence"/>
</dbReference>
<evidence type="ECO:0000313" key="2">
    <source>
        <dbReference type="EMBL" id="KAK5988972.1"/>
    </source>
</evidence>
<reference evidence="2 3" key="1">
    <citation type="submission" date="2024-01" db="EMBL/GenBank/DDBJ databases">
        <title>Complete genome of Cladobotryum mycophilum ATHUM6906.</title>
        <authorList>
            <person name="Christinaki A.C."/>
            <person name="Myridakis A.I."/>
            <person name="Kouvelis V.N."/>
        </authorList>
    </citation>
    <scope>NUCLEOTIDE SEQUENCE [LARGE SCALE GENOMIC DNA]</scope>
    <source>
        <strain evidence="2 3">ATHUM6906</strain>
    </source>
</reference>
<protein>
    <submittedName>
        <fullName evidence="2">Mesaconyl-C(4)-CoA hydratase</fullName>
    </submittedName>
</protein>
<dbReference type="PANTHER" id="PTHR28152">
    <property type="entry name" value="HYDROXYACYL-THIOESTER DEHYDRATASE TYPE 2, MITOCHONDRIAL"/>
    <property type="match status" value="1"/>
</dbReference>
<accession>A0ABR0S9Y2</accession>
<dbReference type="PANTHER" id="PTHR28152:SF1">
    <property type="entry name" value="HYDROXYACYL-THIOESTER DEHYDRATASE TYPE 2, MITOCHONDRIAL"/>
    <property type="match status" value="1"/>
</dbReference>
<evidence type="ECO:0000259" key="1">
    <source>
        <dbReference type="Pfam" id="PF01575"/>
    </source>
</evidence>